<dbReference type="PATRIC" id="fig|1158607.3.peg.2492"/>
<dbReference type="RefSeq" id="WP_010757508.1">
    <property type="nucleotide sequence ID" value="NZ_ASWD01000001.1"/>
</dbReference>
<proteinExistence type="predicted"/>
<name>R2QBM4_9ENTE</name>
<gene>
    <name evidence="3" type="ORF">UAU_02518</name>
</gene>
<sequence length="253" mass="28699">MKAKQSWAKYFISIGLLIYGVINLNSMPVSAAMEDQVFIQDQYGERWKPGEMTSTNIFNTINAPAVNSPTEAEEKLIAPGTSGAYSFTVYNSSSKSINYTLIGRNENKDEIPLDFKLRIVAGPWIKGQAGDWSLWSDTFPLNYQRTLAPGNHETIQLVWQWPFERGKDREDTSFGERALHENLSYQLTLNVVAEEDTSEKSSKEEKTAQPSPKKWLQLPKTGESIKSAYVIAGIVILTFTLWRIHKGRRRKCD</sequence>
<reference evidence="3 4" key="1">
    <citation type="submission" date="2013-02" db="EMBL/GenBank/DDBJ databases">
        <title>The Genome Sequence of Enterococcus pallens BAA-351.</title>
        <authorList>
            <consortium name="The Broad Institute Genome Sequencing Platform"/>
            <consortium name="The Broad Institute Genome Sequencing Center for Infectious Disease"/>
            <person name="Earl A.M."/>
            <person name="Gilmore M.S."/>
            <person name="Lebreton F."/>
            <person name="Walker B."/>
            <person name="Young S.K."/>
            <person name="Zeng Q."/>
            <person name="Gargeya S."/>
            <person name="Fitzgerald M."/>
            <person name="Haas B."/>
            <person name="Abouelleil A."/>
            <person name="Alvarado L."/>
            <person name="Arachchi H.M."/>
            <person name="Berlin A.M."/>
            <person name="Chapman S.B."/>
            <person name="Dewar J."/>
            <person name="Goldberg J."/>
            <person name="Griggs A."/>
            <person name="Gujja S."/>
            <person name="Hansen M."/>
            <person name="Howarth C."/>
            <person name="Imamovic A."/>
            <person name="Larimer J."/>
            <person name="McCowan C."/>
            <person name="Murphy C."/>
            <person name="Neiman D."/>
            <person name="Pearson M."/>
            <person name="Priest M."/>
            <person name="Roberts A."/>
            <person name="Saif S."/>
            <person name="Shea T."/>
            <person name="Sisk P."/>
            <person name="Sykes S."/>
            <person name="Wortman J."/>
            <person name="Nusbaum C."/>
            <person name="Birren B."/>
        </authorList>
    </citation>
    <scope>NUCLEOTIDE SEQUENCE [LARGE SCALE GENOMIC DNA]</scope>
    <source>
        <strain evidence="3 4">ATCC BAA-351</strain>
    </source>
</reference>
<feature type="transmembrane region" description="Helical" evidence="2">
    <location>
        <begin position="227"/>
        <end position="244"/>
    </location>
</feature>
<feature type="compositionally biased region" description="Basic and acidic residues" evidence="1">
    <location>
        <begin position="198"/>
        <end position="207"/>
    </location>
</feature>
<evidence type="ECO:0000313" key="3">
    <source>
        <dbReference type="EMBL" id="EOH93822.1"/>
    </source>
</evidence>
<keyword evidence="2" id="KW-1133">Transmembrane helix</keyword>
<evidence type="ECO:0000256" key="2">
    <source>
        <dbReference type="SAM" id="Phobius"/>
    </source>
</evidence>
<keyword evidence="2" id="KW-0812">Transmembrane</keyword>
<dbReference type="HOGENOM" id="CLU_1044854_0_0_9"/>
<protein>
    <submittedName>
        <fullName evidence="3">LPXTG-domain-containing protein cell wall anchor domain</fullName>
    </submittedName>
</protein>
<accession>R2QBM4</accession>
<keyword evidence="4" id="KW-1185">Reference proteome</keyword>
<dbReference type="EMBL" id="AJAQ01000016">
    <property type="protein sequence ID" value="EOH93822.1"/>
    <property type="molecule type" value="Genomic_DNA"/>
</dbReference>
<evidence type="ECO:0000256" key="1">
    <source>
        <dbReference type="SAM" id="MobiDB-lite"/>
    </source>
</evidence>
<dbReference type="NCBIfam" id="TIGR01167">
    <property type="entry name" value="LPXTG_anchor"/>
    <property type="match status" value="1"/>
</dbReference>
<dbReference type="AlphaFoldDB" id="R2QBM4"/>
<dbReference type="Proteomes" id="UP000013782">
    <property type="component" value="Unassembled WGS sequence"/>
</dbReference>
<dbReference type="OrthoDB" id="2491930at2"/>
<dbReference type="STRING" id="160454.RV10_GL000643"/>
<evidence type="ECO:0000313" key="4">
    <source>
        <dbReference type="Proteomes" id="UP000013782"/>
    </source>
</evidence>
<feature type="region of interest" description="Disordered" evidence="1">
    <location>
        <begin position="196"/>
        <end position="215"/>
    </location>
</feature>
<comment type="caution">
    <text evidence="3">The sequence shown here is derived from an EMBL/GenBank/DDBJ whole genome shotgun (WGS) entry which is preliminary data.</text>
</comment>
<organism evidence="3 4">
    <name type="scientific">Enterococcus pallens ATCC BAA-351</name>
    <dbReference type="NCBI Taxonomy" id="1158607"/>
    <lineage>
        <taxon>Bacteria</taxon>
        <taxon>Bacillati</taxon>
        <taxon>Bacillota</taxon>
        <taxon>Bacilli</taxon>
        <taxon>Lactobacillales</taxon>
        <taxon>Enterococcaceae</taxon>
        <taxon>Enterococcus</taxon>
    </lineage>
</organism>
<keyword evidence="2" id="KW-0472">Membrane</keyword>